<feature type="transmembrane region" description="Helical" evidence="6">
    <location>
        <begin position="106"/>
        <end position="127"/>
    </location>
</feature>
<dbReference type="InterPro" id="IPR052337">
    <property type="entry name" value="SAT4-like"/>
</dbReference>
<evidence type="ECO:0000256" key="3">
    <source>
        <dbReference type="ARBA" id="ARBA00022989"/>
    </source>
</evidence>
<dbReference type="AlphaFoldDB" id="A0A9P9DKM4"/>
<dbReference type="EMBL" id="JAGMUV010000025">
    <property type="protein sequence ID" value="KAH7120717.1"/>
    <property type="molecule type" value="Genomic_DNA"/>
</dbReference>
<feature type="transmembrane region" description="Helical" evidence="6">
    <location>
        <begin position="139"/>
        <end position="161"/>
    </location>
</feature>
<feature type="transmembrane region" description="Helical" evidence="6">
    <location>
        <begin position="252"/>
        <end position="274"/>
    </location>
</feature>
<comment type="similarity">
    <text evidence="5">Belongs to the SAT4 family.</text>
</comment>
<protein>
    <recommendedName>
        <fullName evidence="7">Rhodopsin domain-containing protein</fullName>
    </recommendedName>
</protein>
<dbReference type="Pfam" id="PF20684">
    <property type="entry name" value="Fung_rhodopsin"/>
    <property type="match status" value="1"/>
</dbReference>
<dbReference type="PANTHER" id="PTHR33048:SF19">
    <property type="entry name" value="MEMBRANE PROTEIN PTH11-LIKE, PUTATIVE (AFU_ORTHOLOGUE AFUA_1G14080)-RELATED"/>
    <property type="match status" value="1"/>
</dbReference>
<comment type="subcellular location">
    <subcellularLocation>
        <location evidence="1">Membrane</location>
        <topology evidence="1">Multi-pass membrane protein</topology>
    </subcellularLocation>
</comment>
<evidence type="ECO:0000259" key="7">
    <source>
        <dbReference type="Pfam" id="PF20684"/>
    </source>
</evidence>
<dbReference type="PANTHER" id="PTHR33048">
    <property type="entry name" value="PTH11-LIKE INTEGRAL MEMBRANE PROTEIN (AFU_ORTHOLOGUE AFUA_5G11245)"/>
    <property type="match status" value="1"/>
</dbReference>
<feature type="transmembrane region" description="Helical" evidence="6">
    <location>
        <begin position="6"/>
        <end position="27"/>
    </location>
</feature>
<comment type="caution">
    <text evidence="8">The sequence shown here is derived from an EMBL/GenBank/DDBJ whole genome shotgun (WGS) entry which is preliminary data.</text>
</comment>
<keyword evidence="3 6" id="KW-1133">Transmembrane helix</keyword>
<keyword evidence="4 6" id="KW-0472">Membrane</keyword>
<gene>
    <name evidence="8" type="ORF">EDB81DRAFT_814601</name>
</gene>
<evidence type="ECO:0000256" key="5">
    <source>
        <dbReference type="ARBA" id="ARBA00038359"/>
    </source>
</evidence>
<feature type="transmembrane region" description="Helical" evidence="6">
    <location>
        <begin position="181"/>
        <end position="205"/>
    </location>
</feature>
<dbReference type="InterPro" id="IPR049326">
    <property type="entry name" value="Rhodopsin_dom_fungi"/>
</dbReference>
<proteinExistence type="inferred from homology"/>
<keyword evidence="9" id="KW-1185">Reference proteome</keyword>
<evidence type="ECO:0000256" key="1">
    <source>
        <dbReference type="ARBA" id="ARBA00004141"/>
    </source>
</evidence>
<dbReference type="OrthoDB" id="2988756at2759"/>
<evidence type="ECO:0000256" key="4">
    <source>
        <dbReference type="ARBA" id="ARBA00023136"/>
    </source>
</evidence>
<feature type="transmembrane region" description="Helical" evidence="6">
    <location>
        <begin position="217"/>
        <end position="240"/>
    </location>
</feature>
<name>A0A9P9DKM4_9HYPO</name>
<sequence>MSLPSDVKFGIAVASVCGALILFRCGYRLLSHCKSHASCHRTWHADDAYMAFALLPLAGRTACIALSFVLNPAQVHRAATQADAAAENLTVAQLDENHVMAYKLLIPSRICYALFLWCLKLCLLSFYSRFVHVLLWGKAAYLALWWFVVLSFLIILIPTLAECRPLHLMWDVEKHECQRAVGNLITMAAFNIVTDVALIIFPFPILRYLTIDRKARLPLIFLFCVGGFVTIITIIRLPMILNQSVSQRSRSLWASIEVLCACIVANTAFFYALFKDIQRGHDSRVGNSRDAVPNSFYIQSIRSTSRHVRESHDLENLAFDDTVGLNGRPISVHSVR</sequence>
<dbReference type="GO" id="GO:0016020">
    <property type="term" value="C:membrane"/>
    <property type="evidence" value="ECO:0007669"/>
    <property type="project" value="UniProtKB-SubCell"/>
</dbReference>
<feature type="domain" description="Rhodopsin" evidence="7">
    <location>
        <begin position="36"/>
        <end position="274"/>
    </location>
</feature>
<reference evidence="8" key="1">
    <citation type="journal article" date="2021" name="Nat. Commun.">
        <title>Genetic determinants of endophytism in the Arabidopsis root mycobiome.</title>
        <authorList>
            <person name="Mesny F."/>
            <person name="Miyauchi S."/>
            <person name="Thiergart T."/>
            <person name="Pickel B."/>
            <person name="Atanasova L."/>
            <person name="Karlsson M."/>
            <person name="Huettel B."/>
            <person name="Barry K.W."/>
            <person name="Haridas S."/>
            <person name="Chen C."/>
            <person name="Bauer D."/>
            <person name="Andreopoulos W."/>
            <person name="Pangilinan J."/>
            <person name="LaButti K."/>
            <person name="Riley R."/>
            <person name="Lipzen A."/>
            <person name="Clum A."/>
            <person name="Drula E."/>
            <person name="Henrissat B."/>
            <person name="Kohler A."/>
            <person name="Grigoriev I.V."/>
            <person name="Martin F.M."/>
            <person name="Hacquard S."/>
        </authorList>
    </citation>
    <scope>NUCLEOTIDE SEQUENCE</scope>
    <source>
        <strain evidence="8">MPI-CAGE-AT-0147</strain>
    </source>
</reference>
<evidence type="ECO:0000313" key="8">
    <source>
        <dbReference type="EMBL" id="KAH7120717.1"/>
    </source>
</evidence>
<evidence type="ECO:0000256" key="2">
    <source>
        <dbReference type="ARBA" id="ARBA00022692"/>
    </source>
</evidence>
<organism evidence="8 9">
    <name type="scientific">Dactylonectria macrodidyma</name>
    <dbReference type="NCBI Taxonomy" id="307937"/>
    <lineage>
        <taxon>Eukaryota</taxon>
        <taxon>Fungi</taxon>
        <taxon>Dikarya</taxon>
        <taxon>Ascomycota</taxon>
        <taxon>Pezizomycotina</taxon>
        <taxon>Sordariomycetes</taxon>
        <taxon>Hypocreomycetidae</taxon>
        <taxon>Hypocreales</taxon>
        <taxon>Nectriaceae</taxon>
        <taxon>Dactylonectria</taxon>
    </lineage>
</organism>
<feature type="transmembrane region" description="Helical" evidence="6">
    <location>
        <begin position="48"/>
        <end position="70"/>
    </location>
</feature>
<evidence type="ECO:0000256" key="6">
    <source>
        <dbReference type="SAM" id="Phobius"/>
    </source>
</evidence>
<accession>A0A9P9DKM4</accession>
<evidence type="ECO:0000313" key="9">
    <source>
        <dbReference type="Proteomes" id="UP000738349"/>
    </source>
</evidence>
<dbReference type="Proteomes" id="UP000738349">
    <property type="component" value="Unassembled WGS sequence"/>
</dbReference>
<keyword evidence="2 6" id="KW-0812">Transmembrane</keyword>